<dbReference type="Pfam" id="PF08220">
    <property type="entry name" value="HTH_DeoR"/>
    <property type="match status" value="1"/>
</dbReference>
<dbReference type="InterPro" id="IPR014036">
    <property type="entry name" value="DeoR-like_C"/>
</dbReference>
<dbReference type="PANTHER" id="PTHR30363:SF44">
    <property type="entry name" value="AGA OPERON TRANSCRIPTIONAL REPRESSOR-RELATED"/>
    <property type="match status" value="1"/>
</dbReference>
<evidence type="ECO:0000313" key="6">
    <source>
        <dbReference type="Proteomes" id="UP000279029"/>
    </source>
</evidence>
<keyword evidence="3" id="KW-0804">Transcription</keyword>
<evidence type="ECO:0000259" key="4">
    <source>
        <dbReference type="PROSITE" id="PS51000"/>
    </source>
</evidence>
<dbReference type="SMART" id="SM01134">
    <property type="entry name" value="DeoRC"/>
    <property type="match status" value="1"/>
</dbReference>
<dbReference type="Pfam" id="PF00455">
    <property type="entry name" value="DeoRC"/>
    <property type="match status" value="1"/>
</dbReference>
<evidence type="ECO:0000313" key="5">
    <source>
        <dbReference type="EMBL" id="VDN47795.1"/>
    </source>
</evidence>
<dbReference type="KEGG" id="cbar:PATL70BA_1904"/>
<dbReference type="AlphaFoldDB" id="A0A3P7NXW1"/>
<dbReference type="InterPro" id="IPR037171">
    <property type="entry name" value="NagB/RpiA_transferase-like"/>
</dbReference>
<dbReference type="InterPro" id="IPR001034">
    <property type="entry name" value="DeoR_HTH"/>
</dbReference>
<dbReference type="PANTHER" id="PTHR30363">
    <property type="entry name" value="HTH-TYPE TRANSCRIPTIONAL REGULATOR SRLR-RELATED"/>
    <property type="match status" value="1"/>
</dbReference>
<proteinExistence type="predicted"/>
<dbReference type="InterPro" id="IPR036390">
    <property type="entry name" value="WH_DNA-bd_sf"/>
</dbReference>
<keyword evidence="6" id="KW-1185">Reference proteome</keyword>
<dbReference type="GO" id="GO:0003677">
    <property type="term" value="F:DNA binding"/>
    <property type="evidence" value="ECO:0007669"/>
    <property type="project" value="UniProtKB-KW"/>
</dbReference>
<protein>
    <submittedName>
        <fullName evidence="5">DeoR/GlpR transcriptional regulator</fullName>
    </submittedName>
</protein>
<dbReference type="Gene3D" id="3.40.50.1360">
    <property type="match status" value="1"/>
</dbReference>
<sequence length="231" mass="26100">MIPELRREELLKYITKQDVVHMKDLVDELGISLSTIRRDLQTMEKEGEVIIMRGGAVRLNTRGYDEPVTKKKLINSEAKEIIAKKAADLVEDGDCIYVDSGTTTVAMLKYLDRKRITIVSSSTQMLDHLPIRGASSILLGGEVRDDLESVLGVLTEKMIMDLHFDKAFIGANGYVEDGAIYTYDLREARKKEVVKTQSKLVYALMDTSKKNKYAFAKVFDLNECILITEEN</sequence>
<dbReference type="SUPFAM" id="SSF100950">
    <property type="entry name" value="NagB/RpiA/CoA transferase-like"/>
    <property type="match status" value="1"/>
</dbReference>
<dbReference type="GO" id="GO:0003700">
    <property type="term" value="F:DNA-binding transcription factor activity"/>
    <property type="evidence" value="ECO:0007669"/>
    <property type="project" value="InterPro"/>
</dbReference>
<evidence type="ECO:0000256" key="1">
    <source>
        <dbReference type="ARBA" id="ARBA00023015"/>
    </source>
</evidence>
<feature type="domain" description="HTH deoR-type" evidence="4">
    <location>
        <begin position="3"/>
        <end position="58"/>
    </location>
</feature>
<accession>A0A3P7NXW1</accession>
<organism evidence="5 6">
    <name type="scientific">Petrocella atlantisensis</name>
    <dbReference type="NCBI Taxonomy" id="2173034"/>
    <lineage>
        <taxon>Bacteria</taxon>
        <taxon>Bacillati</taxon>
        <taxon>Bacillota</taxon>
        <taxon>Clostridia</taxon>
        <taxon>Lachnospirales</taxon>
        <taxon>Vallitaleaceae</taxon>
        <taxon>Petrocella</taxon>
    </lineage>
</organism>
<dbReference type="SUPFAM" id="SSF46785">
    <property type="entry name" value="Winged helix' DNA-binding domain"/>
    <property type="match status" value="1"/>
</dbReference>
<dbReference type="RefSeq" id="WP_125137045.1">
    <property type="nucleotide sequence ID" value="NZ_LR130778.1"/>
</dbReference>
<dbReference type="EMBL" id="LR130778">
    <property type="protein sequence ID" value="VDN47795.1"/>
    <property type="molecule type" value="Genomic_DNA"/>
</dbReference>
<name>A0A3P7NXW1_9FIRM</name>
<dbReference type="PROSITE" id="PS00894">
    <property type="entry name" value="HTH_DEOR_1"/>
    <property type="match status" value="1"/>
</dbReference>
<dbReference type="OrthoDB" id="9797223at2"/>
<dbReference type="InterPro" id="IPR050313">
    <property type="entry name" value="Carb_Metab_HTH_regulators"/>
</dbReference>
<keyword evidence="1" id="KW-0805">Transcription regulation</keyword>
<dbReference type="InterPro" id="IPR018356">
    <property type="entry name" value="Tscrpt_reg_HTH_DeoR_CS"/>
</dbReference>
<reference evidence="5 6" key="1">
    <citation type="submission" date="2018-09" db="EMBL/GenBank/DDBJ databases">
        <authorList>
            <person name="Postec A."/>
        </authorList>
    </citation>
    <scope>NUCLEOTIDE SEQUENCE [LARGE SCALE GENOMIC DNA]</scope>
    <source>
        <strain evidence="5">70B-A</strain>
    </source>
</reference>
<keyword evidence="2" id="KW-0238">DNA-binding</keyword>
<dbReference type="PROSITE" id="PS51000">
    <property type="entry name" value="HTH_DEOR_2"/>
    <property type="match status" value="1"/>
</dbReference>
<evidence type="ECO:0000256" key="2">
    <source>
        <dbReference type="ARBA" id="ARBA00023125"/>
    </source>
</evidence>
<evidence type="ECO:0000256" key="3">
    <source>
        <dbReference type="ARBA" id="ARBA00023163"/>
    </source>
</evidence>
<dbReference type="InterPro" id="IPR036388">
    <property type="entry name" value="WH-like_DNA-bd_sf"/>
</dbReference>
<dbReference type="Proteomes" id="UP000279029">
    <property type="component" value="Chromosome"/>
</dbReference>
<dbReference type="Gene3D" id="1.10.10.10">
    <property type="entry name" value="Winged helix-like DNA-binding domain superfamily/Winged helix DNA-binding domain"/>
    <property type="match status" value="1"/>
</dbReference>
<dbReference type="SMART" id="SM00420">
    <property type="entry name" value="HTH_DEOR"/>
    <property type="match status" value="1"/>
</dbReference>
<gene>
    <name evidence="5" type="ORF">PATL70BA_1904</name>
</gene>